<dbReference type="InterPro" id="IPR014729">
    <property type="entry name" value="Rossmann-like_a/b/a_fold"/>
</dbReference>
<evidence type="ECO:0000256" key="6">
    <source>
        <dbReference type="ARBA" id="ARBA00022695"/>
    </source>
</evidence>
<evidence type="ECO:0000313" key="15">
    <source>
        <dbReference type="EMBL" id="KAJ6246511.1"/>
    </source>
</evidence>
<gene>
    <name evidence="14" type="ORF">M0812_11699</name>
    <name evidence="15" type="ORF">M0813_19178</name>
</gene>
<dbReference type="Gene3D" id="3.40.50.620">
    <property type="entry name" value="HUPs"/>
    <property type="match status" value="1"/>
</dbReference>
<dbReference type="EMBL" id="JAOAOG010000133">
    <property type="protein sequence ID" value="KAJ6246511.1"/>
    <property type="molecule type" value="Genomic_DNA"/>
</dbReference>
<evidence type="ECO:0000256" key="1">
    <source>
        <dbReference type="ARBA" id="ARBA00004726"/>
    </source>
</evidence>
<dbReference type="Proteomes" id="UP001150062">
    <property type="component" value="Unassembled WGS sequence"/>
</dbReference>
<dbReference type="EMBL" id="JANTQA010000023">
    <property type="protein sequence ID" value="KAJ3445812.1"/>
    <property type="molecule type" value="Genomic_DNA"/>
</dbReference>
<dbReference type="PANTHER" id="PTHR23293:SF9">
    <property type="entry name" value="FAD SYNTHASE"/>
    <property type="match status" value="1"/>
</dbReference>
<evidence type="ECO:0000256" key="7">
    <source>
        <dbReference type="ARBA" id="ARBA00022741"/>
    </source>
</evidence>
<dbReference type="GO" id="GO:0003919">
    <property type="term" value="F:FMN adenylyltransferase activity"/>
    <property type="evidence" value="ECO:0007669"/>
    <property type="project" value="UniProtKB-EC"/>
</dbReference>
<keyword evidence="4" id="KW-0288">FMN</keyword>
<evidence type="ECO:0000256" key="12">
    <source>
        <dbReference type="ARBA" id="ARBA00049494"/>
    </source>
</evidence>
<dbReference type="SUPFAM" id="SSF52402">
    <property type="entry name" value="Adenine nucleotide alpha hydrolases-like"/>
    <property type="match status" value="1"/>
</dbReference>
<evidence type="ECO:0000256" key="4">
    <source>
        <dbReference type="ARBA" id="ARBA00022643"/>
    </source>
</evidence>
<keyword evidence="3" id="KW-0285">Flavoprotein</keyword>
<evidence type="ECO:0000256" key="3">
    <source>
        <dbReference type="ARBA" id="ARBA00022630"/>
    </source>
</evidence>
<dbReference type="GO" id="GO:0006747">
    <property type="term" value="P:FAD biosynthetic process"/>
    <property type="evidence" value="ECO:0007669"/>
    <property type="project" value="TreeGrafter"/>
</dbReference>
<evidence type="ECO:0000313" key="16">
    <source>
        <dbReference type="Proteomes" id="UP001146793"/>
    </source>
</evidence>
<evidence type="ECO:0000256" key="2">
    <source>
        <dbReference type="ARBA" id="ARBA00012393"/>
    </source>
</evidence>
<keyword evidence="9" id="KW-0067">ATP-binding</keyword>
<keyword evidence="17" id="KW-1185">Reference proteome</keyword>
<keyword evidence="8" id="KW-0274">FAD</keyword>
<comment type="caution">
    <text evidence="14">The sequence shown here is derived from an EMBL/GenBank/DDBJ whole genome shotgun (WGS) entry which is preliminary data.</text>
</comment>
<keyword evidence="5" id="KW-0808">Transferase</keyword>
<evidence type="ECO:0000256" key="8">
    <source>
        <dbReference type="ARBA" id="ARBA00022827"/>
    </source>
</evidence>
<keyword evidence="6" id="KW-0548">Nucleotidyltransferase</keyword>
<feature type="domain" description="Phosphoadenosine phosphosulphate reductase" evidence="13">
    <location>
        <begin position="46"/>
        <end position="207"/>
    </location>
</feature>
<dbReference type="Proteomes" id="UP001146793">
    <property type="component" value="Unassembled WGS sequence"/>
</dbReference>
<evidence type="ECO:0000256" key="11">
    <source>
        <dbReference type="ARBA" id="ARBA00031871"/>
    </source>
</evidence>
<evidence type="ECO:0000256" key="10">
    <source>
        <dbReference type="ARBA" id="ARBA00031145"/>
    </source>
</evidence>
<sequence>MDQKKEIQKTNHKIINSFSTGLQTKVKTSISIIEEAVTRYGYEGLSLSYNGGKDCLIILDLIHSIATGILPTNLTSPEKLKEIVLFYLKDEDDFEEIDEFVNTSLRIYDFRNYTKFETNSLKQGLIYILKESPKLQGIFIGTRVADLKGRKQPVFAPTNGDWPESIRISPIMEWNYADVWEYLLTKKVSYCELYDQGYSSLGLKSQTKQNPLLKQKNGEFLPAWVLSQKSSERDGRILSLSNSSTSSQIH</sequence>
<dbReference type="AlphaFoldDB" id="A0AAV7ZV44"/>
<name>A0AAV7ZV44_9EUKA</name>
<dbReference type="PANTHER" id="PTHR23293">
    <property type="entry name" value="FAD SYNTHETASE-RELATED FMN ADENYLYLTRANSFERASE"/>
    <property type="match status" value="1"/>
</dbReference>
<evidence type="ECO:0000313" key="14">
    <source>
        <dbReference type="EMBL" id="KAJ3445812.1"/>
    </source>
</evidence>
<evidence type="ECO:0000256" key="5">
    <source>
        <dbReference type="ARBA" id="ARBA00022679"/>
    </source>
</evidence>
<evidence type="ECO:0000256" key="9">
    <source>
        <dbReference type="ARBA" id="ARBA00022840"/>
    </source>
</evidence>
<protein>
    <recommendedName>
        <fullName evidence="2">FAD synthase</fullName>
        <ecNumber evidence="2">2.7.7.2</ecNumber>
    </recommendedName>
    <alternativeName>
        <fullName evidence="10">FAD pyrophosphorylase</fullName>
    </alternativeName>
    <alternativeName>
        <fullName evidence="11">FMN adenylyltransferase</fullName>
    </alternativeName>
</protein>
<comment type="pathway">
    <text evidence="1">Cofactor biosynthesis; FAD biosynthesis; FAD from FMN: step 1/1.</text>
</comment>
<dbReference type="InterPro" id="IPR002500">
    <property type="entry name" value="PAPS_reduct_dom"/>
</dbReference>
<accession>A0AAV7ZV44</accession>
<organism evidence="14 16">
    <name type="scientific">Anaeramoeba flamelloides</name>
    <dbReference type="NCBI Taxonomy" id="1746091"/>
    <lineage>
        <taxon>Eukaryota</taxon>
        <taxon>Metamonada</taxon>
        <taxon>Anaeramoebidae</taxon>
        <taxon>Anaeramoeba</taxon>
    </lineage>
</organism>
<proteinExistence type="predicted"/>
<dbReference type="EC" id="2.7.7.2" evidence="2"/>
<evidence type="ECO:0000259" key="13">
    <source>
        <dbReference type="Pfam" id="PF01507"/>
    </source>
</evidence>
<keyword evidence="7" id="KW-0547">Nucleotide-binding</keyword>
<evidence type="ECO:0000313" key="17">
    <source>
        <dbReference type="Proteomes" id="UP001150062"/>
    </source>
</evidence>
<dbReference type="Pfam" id="PF01507">
    <property type="entry name" value="PAPS_reduct"/>
    <property type="match status" value="1"/>
</dbReference>
<dbReference type="GO" id="GO:0005524">
    <property type="term" value="F:ATP binding"/>
    <property type="evidence" value="ECO:0007669"/>
    <property type="project" value="UniProtKB-KW"/>
</dbReference>
<reference evidence="15" key="1">
    <citation type="submission" date="2022-08" db="EMBL/GenBank/DDBJ databases">
        <title>Novel sulfate-reducing endosymbionts in the free-living metamonad Anaeramoeba.</title>
        <authorList>
            <person name="Jerlstrom-Hultqvist J."/>
            <person name="Cepicka I."/>
            <person name="Gallot-Lavallee L."/>
            <person name="Salas-Leiva D."/>
            <person name="Curtis B.A."/>
            <person name="Zahonova K."/>
            <person name="Pipaliya S."/>
            <person name="Dacks J."/>
            <person name="Roger A.J."/>
        </authorList>
    </citation>
    <scope>NUCLEOTIDE SEQUENCE</scope>
    <source>
        <strain evidence="15">Schooner1</strain>
    </source>
</reference>
<reference evidence="14" key="2">
    <citation type="submission" date="2022-08" db="EMBL/GenBank/DDBJ databases">
        <title>Novel sulphate-reducing endosymbionts in the free-living metamonad Anaeramoeba.</title>
        <authorList>
            <person name="Jerlstrom-Hultqvist J."/>
            <person name="Cepicka I."/>
            <person name="Gallot-Lavallee L."/>
            <person name="Salas-Leiva D."/>
            <person name="Curtis B.A."/>
            <person name="Zahonova K."/>
            <person name="Pipaliya S."/>
            <person name="Dacks J."/>
            <person name="Roger A.J."/>
        </authorList>
    </citation>
    <scope>NUCLEOTIDE SEQUENCE</scope>
    <source>
        <strain evidence="14">Busselton2</strain>
    </source>
</reference>
<comment type="catalytic activity">
    <reaction evidence="12">
        <text>FMN + ATP + H(+) = FAD + diphosphate</text>
        <dbReference type="Rhea" id="RHEA:17237"/>
        <dbReference type="ChEBI" id="CHEBI:15378"/>
        <dbReference type="ChEBI" id="CHEBI:30616"/>
        <dbReference type="ChEBI" id="CHEBI:33019"/>
        <dbReference type="ChEBI" id="CHEBI:57692"/>
        <dbReference type="ChEBI" id="CHEBI:58210"/>
        <dbReference type="EC" id="2.7.7.2"/>
    </reaction>
</comment>